<protein>
    <submittedName>
        <fullName evidence="10">ABC transporter permease YfiN</fullName>
    </submittedName>
</protein>
<keyword evidence="7 8" id="KW-0472">Membrane</keyword>
<accession>A0ABN0RHT9</accession>
<keyword evidence="5 8" id="KW-0812">Transmembrane</keyword>
<feature type="transmembrane region" description="Helical" evidence="8">
    <location>
        <begin position="349"/>
        <end position="369"/>
    </location>
</feature>
<feature type="domain" description="ABC transmembrane type-2" evidence="9">
    <location>
        <begin position="149"/>
        <end position="374"/>
    </location>
</feature>
<dbReference type="PROSITE" id="PS51012">
    <property type="entry name" value="ABC_TM2"/>
    <property type="match status" value="1"/>
</dbReference>
<dbReference type="RefSeq" id="WP_077913135.1">
    <property type="nucleotide sequence ID" value="NZ_AODF01000004.1"/>
</dbReference>
<evidence type="ECO:0000256" key="8">
    <source>
        <dbReference type="SAM" id="Phobius"/>
    </source>
</evidence>
<comment type="subcellular location">
    <subcellularLocation>
        <location evidence="1">Cell membrane</location>
        <topology evidence="1">Multi-pass membrane protein</topology>
    </subcellularLocation>
</comment>
<comment type="similarity">
    <text evidence="2">Belongs to the ABC-2 integral membrane protein family.</text>
</comment>
<keyword evidence="6 8" id="KW-1133">Transmembrane helix</keyword>
<evidence type="ECO:0000256" key="2">
    <source>
        <dbReference type="ARBA" id="ARBA00007783"/>
    </source>
</evidence>
<dbReference type="EMBL" id="AODF01000004">
    <property type="protein sequence ID" value="EUJ33472.1"/>
    <property type="molecule type" value="Genomic_DNA"/>
</dbReference>
<evidence type="ECO:0000256" key="7">
    <source>
        <dbReference type="ARBA" id="ARBA00023136"/>
    </source>
</evidence>
<dbReference type="Gene3D" id="3.40.1710.10">
    <property type="entry name" value="abc type-2 transporter like domain"/>
    <property type="match status" value="1"/>
</dbReference>
<organism evidence="10 11">
    <name type="scientific">Listeria floridensis FSL S10-1187</name>
    <dbReference type="NCBI Taxonomy" id="1265817"/>
    <lineage>
        <taxon>Bacteria</taxon>
        <taxon>Bacillati</taxon>
        <taxon>Bacillota</taxon>
        <taxon>Bacilli</taxon>
        <taxon>Bacillales</taxon>
        <taxon>Listeriaceae</taxon>
        <taxon>Listeria</taxon>
    </lineage>
</organism>
<proteinExistence type="inferred from homology"/>
<keyword evidence="11" id="KW-1185">Reference proteome</keyword>
<feature type="transmembrane region" description="Helical" evidence="8">
    <location>
        <begin position="21"/>
        <end position="43"/>
    </location>
</feature>
<evidence type="ECO:0000256" key="4">
    <source>
        <dbReference type="ARBA" id="ARBA00022475"/>
    </source>
</evidence>
<reference evidence="10 11" key="1">
    <citation type="journal article" date="2014" name="Int. J. Syst. Evol. Microbiol.">
        <title>Listeria floridensis sp. nov., Listeria aquatica sp. nov., Listeria cornellensis sp. nov., Listeria riparia sp. nov. and Listeria grandensis sp. nov., from agricultural and natural environments.</title>
        <authorList>
            <person name="den Bakker H.C."/>
            <person name="Warchocki S."/>
            <person name="Wright E.M."/>
            <person name="Allred A.F."/>
            <person name="Ahlstrom C."/>
            <person name="Manuel C.S."/>
            <person name="Stasiewicz M.J."/>
            <person name="Burrell A."/>
            <person name="Roof S."/>
            <person name="Strawn L."/>
            <person name="Fortes E.D."/>
            <person name="Nightingale K.K."/>
            <person name="Kephart D."/>
            <person name="Wiedmann M."/>
        </authorList>
    </citation>
    <scope>NUCLEOTIDE SEQUENCE [LARGE SCALE GENOMIC DNA]</scope>
    <source>
        <strain evidence="10 11">FSL S10-1187</strain>
    </source>
</reference>
<sequence length="381" mass="42477">MKQILWIFKHNWQTLRRSKMRLILIVGMPILSILIYFITYGAAIGDSAAIKIGIVNQDKGVYTTELTRLIKEEPVSVTEVSKVQGEKELLGGQKDALIIMKKGSDQALADGKPAHFAVKALQSENTTKSVERILAAQIEKLSKMAQVGSGQEFSKISKIYQANQLEVKNTNIINRQEVSKNMSAQIIGFLCMMLLYAAGSLGELLLKEKEEGTFYRLMSTPLGSKAYIFGHALFAFATLLFEILFCLLLMKFAFQIDPGLSYLKLFLLLAVFAVFAVSISLAFGFLSKSRRSLSSVQTTVFTLSTMLSGALIPIAIMPAFMQKIAEFMPQYWIMDAISQLQQNGSMFDLGLNLLVLSGYTLFFFSLASYKFTKNEELNSFV</sequence>
<evidence type="ECO:0000259" key="9">
    <source>
        <dbReference type="PROSITE" id="PS51012"/>
    </source>
</evidence>
<dbReference type="PANTHER" id="PTHR30294">
    <property type="entry name" value="MEMBRANE COMPONENT OF ABC TRANSPORTER YHHJ-RELATED"/>
    <property type="match status" value="1"/>
</dbReference>
<name>A0ABN0RHT9_9LIST</name>
<evidence type="ECO:0000256" key="5">
    <source>
        <dbReference type="ARBA" id="ARBA00022692"/>
    </source>
</evidence>
<evidence type="ECO:0000256" key="1">
    <source>
        <dbReference type="ARBA" id="ARBA00004651"/>
    </source>
</evidence>
<feature type="transmembrane region" description="Helical" evidence="8">
    <location>
        <begin position="262"/>
        <end position="286"/>
    </location>
</feature>
<dbReference type="Proteomes" id="UP000019249">
    <property type="component" value="Unassembled WGS sequence"/>
</dbReference>
<feature type="transmembrane region" description="Helical" evidence="8">
    <location>
        <begin position="186"/>
        <end position="206"/>
    </location>
</feature>
<keyword evidence="3" id="KW-0813">Transport</keyword>
<evidence type="ECO:0000313" key="10">
    <source>
        <dbReference type="EMBL" id="EUJ33472.1"/>
    </source>
</evidence>
<feature type="transmembrane region" description="Helical" evidence="8">
    <location>
        <begin position="227"/>
        <end position="250"/>
    </location>
</feature>
<dbReference type="PANTHER" id="PTHR30294:SF45">
    <property type="entry name" value="LINEARMYCIN RESISTANCE PERMEASE PROTEIN LNRN"/>
    <property type="match status" value="1"/>
</dbReference>
<dbReference type="Pfam" id="PF12698">
    <property type="entry name" value="ABC2_membrane_3"/>
    <property type="match status" value="1"/>
</dbReference>
<evidence type="ECO:0000313" key="11">
    <source>
        <dbReference type="Proteomes" id="UP000019249"/>
    </source>
</evidence>
<evidence type="ECO:0000256" key="3">
    <source>
        <dbReference type="ARBA" id="ARBA00022448"/>
    </source>
</evidence>
<gene>
    <name evidence="10" type="ORF">MFLO_02978</name>
</gene>
<keyword evidence="4" id="KW-1003">Cell membrane</keyword>
<feature type="transmembrane region" description="Helical" evidence="8">
    <location>
        <begin position="298"/>
        <end position="321"/>
    </location>
</feature>
<evidence type="ECO:0000256" key="6">
    <source>
        <dbReference type="ARBA" id="ARBA00022989"/>
    </source>
</evidence>
<comment type="caution">
    <text evidence="10">The sequence shown here is derived from an EMBL/GenBank/DDBJ whole genome shotgun (WGS) entry which is preliminary data.</text>
</comment>
<dbReference type="InterPro" id="IPR047817">
    <property type="entry name" value="ABC2_TM_bact-type"/>
</dbReference>
<dbReference type="InterPro" id="IPR013525">
    <property type="entry name" value="ABC2_TM"/>
</dbReference>
<dbReference type="InterPro" id="IPR051449">
    <property type="entry name" value="ABC-2_transporter_component"/>
</dbReference>